<accession>A0A2S3VNQ3</accession>
<dbReference type="Proteomes" id="UP000237440">
    <property type="component" value="Unassembled WGS sequence"/>
</dbReference>
<evidence type="ECO:0000313" key="2">
    <source>
        <dbReference type="Proteomes" id="UP000237440"/>
    </source>
</evidence>
<gene>
    <name evidence="1" type="ORF">B0D71_14720</name>
</gene>
<protein>
    <submittedName>
        <fullName evidence="1">Uncharacterized protein</fullName>
    </submittedName>
</protein>
<evidence type="ECO:0000313" key="1">
    <source>
        <dbReference type="EMBL" id="POF41463.1"/>
    </source>
</evidence>
<keyword evidence="2" id="KW-1185">Reference proteome</keyword>
<dbReference type="EMBL" id="MUJK01000004">
    <property type="protein sequence ID" value="POF41463.1"/>
    <property type="molecule type" value="Genomic_DNA"/>
</dbReference>
<organism evidence="1 2">
    <name type="scientific">Pseudomonas laurylsulfativorans</name>
    <dbReference type="NCBI Taxonomy" id="1943631"/>
    <lineage>
        <taxon>Bacteria</taxon>
        <taxon>Pseudomonadati</taxon>
        <taxon>Pseudomonadota</taxon>
        <taxon>Gammaproteobacteria</taxon>
        <taxon>Pseudomonadales</taxon>
        <taxon>Pseudomonadaceae</taxon>
        <taxon>Pseudomonas</taxon>
    </lineage>
</organism>
<proteinExistence type="predicted"/>
<name>A0A2S3VNQ3_9PSED</name>
<reference evidence="2" key="1">
    <citation type="submission" date="2017-02" db="EMBL/GenBank/DDBJ databases">
        <authorList>
            <person name="Furmanczyk E.M."/>
        </authorList>
    </citation>
    <scope>NUCLEOTIDE SEQUENCE [LARGE SCALE GENOMIC DNA]</scope>
    <source>
        <strain evidence="2">AP3_22</strain>
    </source>
</reference>
<sequence length="78" mass="8535">MSRNCKASWADKAPVGASLLAKSVNDNACSLDKRGALEFFASKLAPTKGASEISNARQHKGEPKLPFNLSLRVLFFYY</sequence>
<comment type="caution">
    <text evidence="1">The sequence shown here is derived from an EMBL/GenBank/DDBJ whole genome shotgun (WGS) entry which is preliminary data.</text>
</comment>
<dbReference type="AlphaFoldDB" id="A0A2S3VNQ3"/>